<dbReference type="SUPFAM" id="SSF47592">
    <property type="entry name" value="SWIB/MDM2 domain"/>
    <property type="match status" value="1"/>
</dbReference>
<feature type="compositionally biased region" description="Basic and acidic residues" evidence="1">
    <location>
        <begin position="259"/>
        <end position="273"/>
    </location>
</feature>
<dbReference type="PROSITE" id="PS51925">
    <property type="entry name" value="SWIB_MDM2"/>
    <property type="match status" value="1"/>
</dbReference>
<dbReference type="SMART" id="SM00151">
    <property type="entry name" value="SWIB"/>
    <property type="match status" value="1"/>
</dbReference>
<feature type="region of interest" description="Disordered" evidence="1">
    <location>
        <begin position="244"/>
        <end position="324"/>
    </location>
</feature>
<dbReference type="CDD" id="cd10567">
    <property type="entry name" value="SWIB-MDM2_like"/>
    <property type="match status" value="1"/>
</dbReference>
<dbReference type="Gene3D" id="1.10.245.10">
    <property type="entry name" value="SWIB/MDM2 domain"/>
    <property type="match status" value="1"/>
</dbReference>
<keyword evidence="5" id="KW-1185">Reference proteome</keyword>
<feature type="compositionally biased region" description="Basic and acidic residues" evidence="1">
    <location>
        <begin position="66"/>
        <end position="75"/>
    </location>
</feature>
<feature type="domain" description="DM2" evidence="2">
    <location>
        <begin position="154"/>
        <end position="231"/>
    </location>
</feature>
<feature type="compositionally biased region" description="Acidic residues" evidence="1">
    <location>
        <begin position="76"/>
        <end position="89"/>
    </location>
</feature>
<evidence type="ECO:0000259" key="3">
    <source>
        <dbReference type="PROSITE" id="PS51998"/>
    </source>
</evidence>
<evidence type="ECO:0000259" key="2">
    <source>
        <dbReference type="PROSITE" id="PS51925"/>
    </source>
</evidence>
<dbReference type="Pfam" id="PF08766">
    <property type="entry name" value="DEK_C"/>
    <property type="match status" value="1"/>
</dbReference>
<organism evidence="4 5">
    <name type="scientific">Ditylenchus destructor</name>
    <dbReference type="NCBI Taxonomy" id="166010"/>
    <lineage>
        <taxon>Eukaryota</taxon>
        <taxon>Metazoa</taxon>
        <taxon>Ecdysozoa</taxon>
        <taxon>Nematoda</taxon>
        <taxon>Chromadorea</taxon>
        <taxon>Rhabditida</taxon>
        <taxon>Tylenchina</taxon>
        <taxon>Tylenchomorpha</taxon>
        <taxon>Sphaerularioidea</taxon>
        <taxon>Anguinidae</taxon>
        <taxon>Anguininae</taxon>
        <taxon>Ditylenchus</taxon>
    </lineage>
</organism>
<gene>
    <name evidence="4" type="ORF">DdX_06349</name>
</gene>
<reference evidence="4" key="1">
    <citation type="submission" date="2022-01" db="EMBL/GenBank/DDBJ databases">
        <title>Genome Sequence Resource for Two Populations of Ditylenchus destructor, the Migratory Endoparasitic Phytonematode.</title>
        <authorList>
            <person name="Zhang H."/>
            <person name="Lin R."/>
            <person name="Xie B."/>
        </authorList>
    </citation>
    <scope>NUCLEOTIDE SEQUENCE</scope>
    <source>
        <strain evidence="4">BazhouSP</strain>
    </source>
</reference>
<sequence length="324" mass="35959">MASSVLPVNAAEIGVEIGKLVQERGIESLTSKVIRKHLEAKFNCSLSDHKAQIDQITVEQINKQSTKKDEVKESDDGSASESSSDDEVIDREVKPKAKSKAKKSVPATLASDDDLMSSVKRRRSCVTARQKREPVPKKRKTDPNKPNNRKGKSAFSRICVLSDDLTNIIGKRYMKRADVVKAMWAYFREHDLMDPKDRRMVILDEPLKTIFNGKRIQAFGMMKGLKNHIKDAEFLDEETRKQAERDLEATNNVPSGSNVKEEEKANEDSENGKDNNSSDQDSASPEPEGNSATNMPYMANGEQSIKQESDSSGSSDSSSSSDSD</sequence>
<dbReference type="PANTHER" id="PTHR13844">
    <property type="entry name" value="SWI/SNF-RELATED MATRIX-ASSOCIATED ACTIN-DEPENDENT REGULATOR OF CHROMATIN SUBFAMILY D"/>
    <property type="match status" value="1"/>
</dbReference>
<dbReference type="Proteomes" id="UP001201812">
    <property type="component" value="Unassembled WGS sequence"/>
</dbReference>
<dbReference type="EMBL" id="JAKKPZ010000008">
    <property type="protein sequence ID" value="KAI1717940.1"/>
    <property type="molecule type" value="Genomic_DNA"/>
</dbReference>
<dbReference type="PROSITE" id="PS51998">
    <property type="entry name" value="DEK_C"/>
    <property type="match status" value="1"/>
</dbReference>
<evidence type="ECO:0000313" key="4">
    <source>
        <dbReference type="EMBL" id="KAI1717940.1"/>
    </source>
</evidence>
<accession>A0AAD4NAY6</accession>
<dbReference type="Pfam" id="PF02201">
    <property type="entry name" value="SWIB"/>
    <property type="match status" value="1"/>
</dbReference>
<dbReference type="InterPro" id="IPR019835">
    <property type="entry name" value="SWIB_domain"/>
</dbReference>
<evidence type="ECO:0000256" key="1">
    <source>
        <dbReference type="SAM" id="MobiDB-lite"/>
    </source>
</evidence>
<dbReference type="AlphaFoldDB" id="A0AAD4NAY6"/>
<proteinExistence type="predicted"/>
<feature type="region of interest" description="Disordered" evidence="1">
    <location>
        <begin position="62"/>
        <end position="153"/>
    </location>
</feature>
<feature type="compositionally biased region" description="Low complexity" evidence="1">
    <location>
        <begin position="310"/>
        <end position="324"/>
    </location>
</feature>
<evidence type="ECO:0000313" key="5">
    <source>
        <dbReference type="Proteomes" id="UP001201812"/>
    </source>
</evidence>
<comment type="caution">
    <text evidence="4">The sequence shown here is derived from an EMBL/GenBank/DDBJ whole genome shotgun (WGS) entry which is preliminary data.</text>
</comment>
<dbReference type="SUPFAM" id="SSF109715">
    <property type="entry name" value="DEK C-terminal domain"/>
    <property type="match status" value="1"/>
</dbReference>
<name>A0AAD4NAY6_9BILA</name>
<dbReference type="InterPro" id="IPR003121">
    <property type="entry name" value="SWIB_MDM2_domain"/>
</dbReference>
<dbReference type="InterPro" id="IPR036885">
    <property type="entry name" value="SWIB_MDM2_dom_sf"/>
</dbReference>
<feature type="compositionally biased region" description="Polar residues" evidence="1">
    <location>
        <begin position="274"/>
        <end position="283"/>
    </location>
</feature>
<feature type="domain" description="DEK-C" evidence="3">
    <location>
        <begin position="7"/>
        <end position="62"/>
    </location>
</feature>
<dbReference type="InterPro" id="IPR014876">
    <property type="entry name" value="DEK_C"/>
</dbReference>
<protein>
    <submittedName>
        <fullName evidence="4">SWIB/MDM2 domain-containing protein</fullName>
    </submittedName>
</protein>
<feature type="compositionally biased region" description="Polar residues" evidence="1">
    <location>
        <begin position="249"/>
        <end position="258"/>
    </location>
</feature>